<organism evidence="1 2">
    <name type="scientific">Tumebacillus permanentifrigoris</name>
    <dbReference type="NCBI Taxonomy" id="378543"/>
    <lineage>
        <taxon>Bacteria</taxon>
        <taxon>Bacillati</taxon>
        <taxon>Bacillota</taxon>
        <taxon>Bacilli</taxon>
        <taxon>Bacillales</taxon>
        <taxon>Alicyclobacillaceae</taxon>
        <taxon>Tumebacillus</taxon>
    </lineage>
</organism>
<dbReference type="EMBL" id="QGGL01000001">
    <property type="protein sequence ID" value="PWK16425.1"/>
    <property type="molecule type" value="Genomic_DNA"/>
</dbReference>
<protein>
    <submittedName>
        <fullName evidence="1">Uncharacterized protein</fullName>
    </submittedName>
</protein>
<reference evidence="1 2" key="1">
    <citation type="submission" date="2018-05" db="EMBL/GenBank/DDBJ databases">
        <title>Genomic Encyclopedia of Type Strains, Phase IV (KMG-IV): sequencing the most valuable type-strain genomes for metagenomic binning, comparative biology and taxonomic classification.</title>
        <authorList>
            <person name="Goeker M."/>
        </authorList>
    </citation>
    <scope>NUCLEOTIDE SEQUENCE [LARGE SCALE GENOMIC DNA]</scope>
    <source>
        <strain evidence="1 2">DSM 18773</strain>
    </source>
</reference>
<sequence length="74" mass="8390">MSMKPLSYNPSDVFVPSKVTGELAKFFIDDLAEPATREAEVIREILKKRAQRNEQITRTTAWATFSEVAASRED</sequence>
<dbReference type="Proteomes" id="UP000245634">
    <property type="component" value="Unassembled WGS sequence"/>
</dbReference>
<gene>
    <name evidence="1" type="ORF">C7459_101289</name>
</gene>
<proteinExistence type="predicted"/>
<evidence type="ECO:0000313" key="1">
    <source>
        <dbReference type="EMBL" id="PWK16425.1"/>
    </source>
</evidence>
<evidence type="ECO:0000313" key="2">
    <source>
        <dbReference type="Proteomes" id="UP000245634"/>
    </source>
</evidence>
<accession>A0A316DEN3</accession>
<keyword evidence="2" id="KW-1185">Reference proteome</keyword>
<dbReference type="RefSeq" id="WP_109685508.1">
    <property type="nucleotide sequence ID" value="NZ_QGGL01000001.1"/>
</dbReference>
<comment type="caution">
    <text evidence="1">The sequence shown here is derived from an EMBL/GenBank/DDBJ whole genome shotgun (WGS) entry which is preliminary data.</text>
</comment>
<dbReference type="AlphaFoldDB" id="A0A316DEN3"/>
<name>A0A316DEN3_9BACL</name>